<proteinExistence type="predicted"/>
<dbReference type="Proteomes" id="UP000034810">
    <property type="component" value="Unassembled WGS sequence"/>
</dbReference>
<protein>
    <submittedName>
        <fullName evidence="1">Uncharacterized protein</fullName>
    </submittedName>
</protein>
<name>A0A0G1EFR0_9BACT</name>
<evidence type="ECO:0000313" key="2">
    <source>
        <dbReference type="Proteomes" id="UP000034810"/>
    </source>
</evidence>
<evidence type="ECO:0000313" key="1">
    <source>
        <dbReference type="EMBL" id="KKS81871.1"/>
    </source>
</evidence>
<accession>A0A0G1EFR0</accession>
<organism evidence="1 2">
    <name type="scientific">Candidatus Wolfebacteria bacterium GW2011_GWC1_43_10</name>
    <dbReference type="NCBI Taxonomy" id="1619011"/>
    <lineage>
        <taxon>Bacteria</taxon>
        <taxon>Candidatus Wolfeibacteriota</taxon>
    </lineage>
</organism>
<comment type="caution">
    <text evidence="1">The sequence shown here is derived from an EMBL/GenBank/DDBJ whole genome shotgun (WGS) entry which is preliminary data.</text>
</comment>
<gene>
    <name evidence="1" type="ORF">UV58_C0015G0005</name>
</gene>
<dbReference type="EMBL" id="LCFA01000015">
    <property type="protein sequence ID" value="KKS81871.1"/>
    <property type="molecule type" value="Genomic_DNA"/>
</dbReference>
<sequence length="98" mass="11503">MGPKPELQSDLKKEKPPKKEHYLIQGELIKEFCKIVGMEDETERNVCVSEWIDKYADNFDQLDKSLINRFLAETDSQKKHQILEEIQKSLVELNRING</sequence>
<reference evidence="1 2" key="1">
    <citation type="journal article" date="2015" name="Nature">
        <title>rRNA introns, odd ribosomes, and small enigmatic genomes across a large radiation of phyla.</title>
        <authorList>
            <person name="Brown C.T."/>
            <person name="Hug L.A."/>
            <person name="Thomas B.C."/>
            <person name="Sharon I."/>
            <person name="Castelle C.J."/>
            <person name="Singh A."/>
            <person name="Wilkins M.J."/>
            <person name="Williams K.H."/>
            <person name="Banfield J.F."/>
        </authorList>
    </citation>
    <scope>NUCLEOTIDE SEQUENCE [LARGE SCALE GENOMIC DNA]</scope>
</reference>
<dbReference type="AlphaFoldDB" id="A0A0G1EFR0"/>